<gene>
    <name evidence="1" type="ORF">AAGV33_07000</name>
</gene>
<dbReference type="InterPro" id="IPR018490">
    <property type="entry name" value="cNMP-bd_dom_sf"/>
</dbReference>
<dbReference type="RefSeq" id="WP_373391255.1">
    <property type="nucleotide sequence ID" value="NZ_JBCFQJ010000007.1"/>
</dbReference>
<dbReference type="InterPro" id="IPR014710">
    <property type="entry name" value="RmlC-like_jellyroll"/>
</dbReference>
<comment type="caution">
    <text evidence="1">The sequence shown here is derived from an EMBL/GenBank/DDBJ whole genome shotgun (WGS) entry which is preliminary data.</text>
</comment>
<dbReference type="Proteomes" id="UP001574170">
    <property type="component" value="Unassembled WGS sequence"/>
</dbReference>
<proteinExistence type="predicted"/>
<sequence>MFEIFRLHLEKFIQINDEDFDAISAFFKTLTVRKKENLLIEGALCKSHFFVVEGCLRKFFINDKGVEQTTEFAIENWWITDNIAYEHRLATSFYIQAVENSEILILDREDQELLLEKFPKMERYFRFIYQRAYAASQMRIKYLYDLTKEEFYEQLCKSQPEFVQRIPQYLIASFLGFSPEYLSEIRKKSVLKPV</sequence>
<keyword evidence="2" id="KW-1185">Reference proteome</keyword>
<accession>A0ABV4TLT7</accession>
<dbReference type="CDD" id="cd00038">
    <property type="entry name" value="CAP_ED"/>
    <property type="match status" value="1"/>
</dbReference>
<reference evidence="1 2" key="1">
    <citation type="submission" date="2024-04" db="EMBL/GenBank/DDBJ databases">
        <title>New Clade of Flavobacterium.</title>
        <authorList>
            <person name="Matos L."/>
            <person name="Proenca D.N."/>
            <person name="Fransisco R.M."/>
            <person name="Chung A.P."/>
            <person name="Maccario L."/>
            <person name="Sorensen S.J."/>
            <person name="Morais P.V."/>
        </authorList>
    </citation>
    <scope>NUCLEOTIDE SEQUENCE [LARGE SCALE GENOMIC DNA]</scope>
    <source>
        <strain evidence="1 2">FBOR7N2.3</strain>
    </source>
</reference>
<dbReference type="InterPro" id="IPR000595">
    <property type="entry name" value="cNMP-bd_dom"/>
</dbReference>
<name>A0ABV4TLT7_9FLAO</name>
<protein>
    <submittedName>
        <fullName evidence="1">Crp/Fnr family transcriptional regulator</fullName>
    </submittedName>
</protein>
<evidence type="ECO:0000313" key="2">
    <source>
        <dbReference type="Proteomes" id="UP001574170"/>
    </source>
</evidence>
<evidence type="ECO:0000313" key="1">
    <source>
        <dbReference type="EMBL" id="MFA9194149.1"/>
    </source>
</evidence>
<dbReference type="Gene3D" id="2.60.120.10">
    <property type="entry name" value="Jelly Rolls"/>
    <property type="match status" value="1"/>
</dbReference>
<dbReference type="SUPFAM" id="SSF51206">
    <property type="entry name" value="cAMP-binding domain-like"/>
    <property type="match status" value="1"/>
</dbReference>
<dbReference type="EMBL" id="JBCFQK010000007">
    <property type="protein sequence ID" value="MFA9194149.1"/>
    <property type="molecule type" value="Genomic_DNA"/>
</dbReference>
<organism evidence="1 2">
    <name type="scientific">Flavobacterium magnesitis</name>
    <dbReference type="NCBI Taxonomy" id="3138077"/>
    <lineage>
        <taxon>Bacteria</taxon>
        <taxon>Pseudomonadati</taxon>
        <taxon>Bacteroidota</taxon>
        <taxon>Flavobacteriia</taxon>
        <taxon>Flavobacteriales</taxon>
        <taxon>Flavobacteriaceae</taxon>
        <taxon>Flavobacterium</taxon>
    </lineage>
</organism>